<accession>A0ABX8JDU6</accession>
<dbReference type="InterPro" id="IPR013215">
    <property type="entry name" value="Cbl-indep_Met_Synth_N"/>
</dbReference>
<feature type="binding site" evidence="1">
    <location>
        <position position="651"/>
    </location>
    <ligand>
        <name>Zn(2+)</name>
        <dbReference type="ChEBI" id="CHEBI:29105"/>
        <note>catalytic</note>
    </ligand>
</feature>
<feature type="binding site" evidence="1">
    <location>
        <position position="494"/>
    </location>
    <ligand>
        <name>L-methionine</name>
        <dbReference type="ChEBI" id="CHEBI:57844"/>
    </ligand>
</feature>
<evidence type="ECO:0000313" key="5">
    <source>
        <dbReference type="EMBL" id="QWV94824.1"/>
    </source>
</evidence>
<feature type="binding site" evidence="1">
    <location>
        <position position="675"/>
    </location>
    <ligand>
        <name>Zn(2+)</name>
        <dbReference type="ChEBI" id="CHEBI:29105"/>
        <note>catalytic</note>
    </ligand>
</feature>
<dbReference type="PANTHER" id="PTHR30519">
    <property type="entry name" value="5-METHYLTETRAHYDROPTEROYLTRIGLUTAMATE--HOMOCYSTEINE METHYLTRANSFERASE"/>
    <property type="match status" value="1"/>
</dbReference>
<dbReference type="InterPro" id="IPR002629">
    <property type="entry name" value="Met_Synth_C/arc"/>
</dbReference>
<comment type="pathway">
    <text evidence="1">Amino-acid biosynthesis; L-methionine biosynthesis via de novo pathway; L-methionine from L-homocysteine (MetE route): step 1/1.</text>
</comment>
<feature type="binding site" evidence="1">
    <location>
        <position position="736"/>
    </location>
    <ligand>
        <name>Zn(2+)</name>
        <dbReference type="ChEBI" id="CHEBI:29105"/>
        <note>catalytic</note>
    </ligand>
</feature>
<dbReference type="NCBIfam" id="TIGR01371">
    <property type="entry name" value="met_syn_B12ind"/>
    <property type="match status" value="1"/>
</dbReference>
<dbReference type="GO" id="GO:0032259">
    <property type="term" value="P:methylation"/>
    <property type="evidence" value="ECO:0007669"/>
    <property type="project" value="UniProtKB-KW"/>
</dbReference>
<comment type="cofactor">
    <cofactor evidence="1">
        <name>Zn(2+)</name>
        <dbReference type="ChEBI" id="CHEBI:29105"/>
    </cofactor>
    <text evidence="1">Binds 1 zinc ion per subunit.</text>
</comment>
<comment type="function">
    <text evidence="1">Catalyzes the transfer of a methyl group from 5-methyltetrahydrofolate to homocysteine resulting in methionine formation.</text>
</comment>
<comment type="catalytic activity">
    <reaction evidence="1">
        <text>5-methyltetrahydropteroyltri-L-glutamate + L-homocysteine = tetrahydropteroyltri-L-glutamate + L-methionine</text>
        <dbReference type="Rhea" id="RHEA:21196"/>
        <dbReference type="ChEBI" id="CHEBI:57844"/>
        <dbReference type="ChEBI" id="CHEBI:58140"/>
        <dbReference type="ChEBI" id="CHEBI:58199"/>
        <dbReference type="ChEBI" id="CHEBI:58207"/>
        <dbReference type="EC" id="2.1.1.14"/>
    </reaction>
</comment>
<feature type="binding site" evidence="1">
    <location>
        <position position="615"/>
    </location>
    <ligand>
        <name>5-methyltetrahydropteroyltri-L-glutamate</name>
        <dbReference type="ChEBI" id="CHEBI:58207"/>
    </ligand>
</feature>
<feature type="region of interest" description="Disordered" evidence="2">
    <location>
        <begin position="395"/>
        <end position="426"/>
    </location>
</feature>
<dbReference type="InterPro" id="IPR006276">
    <property type="entry name" value="Cobalamin-indep_Met_synthase"/>
</dbReference>
<dbReference type="NCBIfam" id="NF003556">
    <property type="entry name" value="PRK05222.1"/>
    <property type="match status" value="1"/>
</dbReference>
<feature type="binding site" evidence="1">
    <location>
        <position position="609"/>
    </location>
    <ligand>
        <name>L-homocysteine</name>
        <dbReference type="ChEBI" id="CHEBI:58199"/>
    </ligand>
</feature>
<dbReference type="Proteomes" id="UP000683557">
    <property type="component" value="Chromosome"/>
</dbReference>
<dbReference type="RefSeq" id="WP_216801543.1">
    <property type="nucleotide sequence ID" value="NZ_CP076723.1"/>
</dbReference>
<feature type="binding site" evidence="1">
    <location>
        <begin position="17"/>
        <end position="20"/>
    </location>
    <ligand>
        <name>5-methyltetrahydropteroyltri-L-glutamate</name>
        <dbReference type="ChEBI" id="CHEBI:58207"/>
    </ligand>
</feature>
<feature type="binding site" evidence="1">
    <location>
        <position position="117"/>
    </location>
    <ligand>
        <name>5-methyltetrahydropteroyltri-L-glutamate</name>
        <dbReference type="ChEBI" id="CHEBI:58207"/>
    </ligand>
</feature>
<dbReference type="Pfam" id="PF08267">
    <property type="entry name" value="Meth_synt_1"/>
    <property type="match status" value="1"/>
</dbReference>
<dbReference type="HAMAP" id="MF_00172">
    <property type="entry name" value="Meth_synth"/>
    <property type="match status" value="1"/>
</dbReference>
<dbReference type="CDD" id="cd03312">
    <property type="entry name" value="CIMS_N_terminal_like"/>
    <property type="match status" value="1"/>
</dbReference>
<sequence>MPVLATVLGHPRIGIARELKKALEAYWSGATPAESLLATAQEIRTRHWSMMKQAGLDQIPCNDFSLYDHMLDMAVTVGGIPARFEKIANPLNRYFAMARGVQDRGAGIDLSPLEMTKWFDTNYHYIVPELRPDQTFVLDPTKIIAELAEAQALGMAPRPVLPGPVTFLKLSKYAEDVEGVDTLELLPRLLPVYEELLALLAGHGVTSVQLDEPCLCFDLDPASTQAYRTALTRLAGTAKRPALLVATYFGSIGDNLALVTESGCEALHLDLVRAPSDLDSVLAALPAGMKLSLGIIDGRNIWRADLEQAHRMVRRAVATLGAERVMIATSCSLLHVPVDLDAETRLDAELKNWMAFAAQKVAEVCLLADAAEQEEPQGAPFEQASAALARRRAAAAADNPAVRHRAGQVTEAMSRRSAPFAERSAKQKRRFDLPLLPTTTIGSFPQSREVREARSRWRSGALDSEGYQDFMRTEIGRCIEKQENLGLDVLVHGEFERTDMVEYFGEQLDGFAFTQNGWVQSYGSRCVKPPVLYGDVARPRPMTVEWSTFAQSLSKRPVKGMLTGPVTILQWSFVRNDQPRSETCRQIALALRDEVADLEQAGIAMIQVDEPAIREGLPLRRRDWPEYLAWAVAAFCLSTAGVSDETQIHTHMCYSEFGDILPSIVAMDADVLSIESSRSRMELLSHFRLHGYPNDVGPGIYDIHSPRVPTVEEMTTLLELAAEVLPAERLWVNPDCGLKTRGWPEIEASLGNMVQAAREIRRRLTSG</sequence>
<feature type="active site" description="Proton donor" evidence="1">
    <location>
        <position position="704"/>
    </location>
</feature>
<keyword evidence="1" id="KW-0479">Metal-binding</keyword>
<feature type="binding site" evidence="1">
    <location>
        <begin position="441"/>
        <end position="443"/>
    </location>
    <ligand>
        <name>L-homocysteine</name>
        <dbReference type="ChEBI" id="CHEBI:58199"/>
    </ligand>
</feature>
<evidence type="ECO:0000313" key="6">
    <source>
        <dbReference type="Proteomes" id="UP000683557"/>
    </source>
</evidence>
<comment type="similarity">
    <text evidence="1">Belongs to the vitamin-B12 independent methionine synthase family.</text>
</comment>
<keyword evidence="1 5" id="KW-0489">Methyltransferase</keyword>
<dbReference type="CDD" id="cd03311">
    <property type="entry name" value="CIMS_C_terminal_like"/>
    <property type="match status" value="1"/>
</dbReference>
<keyword evidence="1" id="KW-0677">Repeat</keyword>
<organism evidence="5 6">
    <name type="scientific">Geomonas oryzisoli</name>
    <dbReference type="NCBI Taxonomy" id="2847992"/>
    <lineage>
        <taxon>Bacteria</taxon>
        <taxon>Pseudomonadati</taxon>
        <taxon>Thermodesulfobacteriota</taxon>
        <taxon>Desulfuromonadia</taxon>
        <taxon>Geobacterales</taxon>
        <taxon>Geobacteraceae</taxon>
        <taxon>Geomonas</taxon>
    </lineage>
</organism>
<proteinExistence type="inferred from homology"/>
<feature type="binding site" evidence="1">
    <location>
        <position position="571"/>
    </location>
    <ligand>
        <name>5-methyltetrahydropteroyltri-L-glutamate</name>
        <dbReference type="ChEBI" id="CHEBI:58207"/>
    </ligand>
</feature>
<feature type="binding site" evidence="1">
    <location>
        <begin position="525"/>
        <end position="526"/>
    </location>
    <ligand>
        <name>5-methyltetrahydropteroyltri-L-glutamate</name>
        <dbReference type="ChEBI" id="CHEBI:58207"/>
    </ligand>
</feature>
<feature type="binding site" evidence="1">
    <location>
        <position position="653"/>
    </location>
    <ligand>
        <name>Zn(2+)</name>
        <dbReference type="ChEBI" id="CHEBI:29105"/>
        <note>catalytic</note>
    </ligand>
</feature>
<dbReference type="EC" id="2.1.1.14" evidence="1"/>
<feature type="binding site" evidence="1">
    <location>
        <position position="609"/>
    </location>
    <ligand>
        <name>L-methionine</name>
        <dbReference type="ChEBI" id="CHEBI:57844"/>
    </ligand>
</feature>
<dbReference type="Pfam" id="PF01717">
    <property type="entry name" value="Meth_synt_2"/>
    <property type="match status" value="1"/>
</dbReference>
<feature type="binding site" evidence="1">
    <location>
        <position position="494"/>
    </location>
    <ligand>
        <name>L-homocysteine</name>
        <dbReference type="ChEBI" id="CHEBI:58199"/>
    </ligand>
</feature>
<name>A0ABX8JDU6_9BACT</name>
<dbReference type="PIRSF" id="PIRSF000382">
    <property type="entry name" value="MeTrfase_B12_ind"/>
    <property type="match status" value="1"/>
</dbReference>
<keyword evidence="6" id="KW-1185">Reference proteome</keyword>
<dbReference type="GO" id="GO:0003871">
    <property type="term" value="F:5-methyltetrahydropteroyltriglutamate-homocysteine S-methyltransferase activity"/>
    <property type="evidence" value="ECO:0007669"/>
    <property type="project" value="UniProtKB-EC"/>
</dbReference>
<gene>
    <name evidence="1 5" type="primary">metE</name>
    <name evidence="5" type="ORF">KP004_06500</name>
</gene>
<keyword evidence="1" id="KW-0486">Methionine biosynthesis</keyword>
<evidence type="ECO:0000259" key="3">
    <source>
        <dbReference type="Pfam" id="PF01717"/>
    </source>
</evidence>
<evidence type="ECO:0000256" key="1">
    <source>
        <dbReference type="HAMAP-Rule" id="MF_00172"/>
    </source>
</evidence>
<dbReference type="EMBL" id="CP076723">
    <property type="protein sequence ID" value="QWV94824.1"/>
    <property type="molecule type" value="Genomic_DNA"/>
</dbReference>
<feature type="binding site" evidence="1">
    <location>
        <begin position="441"/>
        <end position="443"/>
    </location>
    <ligand>
        <name>L-methionine</name>
        <dbReference type="ChEBI" id="CHEBI:57844"/>
    </ligand>
</feature>
<keyword evidence="1 5" id="KW-0808">Transferase</keyword>
<protein>
    <recommendedName>
        <fullName evidence="1">5-methyltetrahydropteroyltriglutamate--homocysteine methyltransferase</fullName>
        <ecNumber evidence="1">2.1.1.14</ecNumber>
    </recommendedName>
    <alternativeName>
        <fullName evidence="1">Cobalamin-independent methionine synthase</fullName>
    </alternativeName>
    <alternativeName>
        <fullName evidence="1">Methionine synthase, vitamin-B12 independent isozyme</fullName>
    </alternativeName>
</protein>
<keyword evidence="1" id="KW-0028">Amino-acid biosynthesis</keyword>
<feature type="domain" description="Cobalamin-independent methionine synthase MetE N-terminal" evidence="4">
    <location>
        <begin position="6"/>
        <end position="316"/>
    </location>
</feature>
<evidence type="ECO:0000256" key="2">
    <source>
        <dbReference type="SAM" id="MobiDB-lite"/>
    </source>
</evidence>
<keyword evidence="1" id="KW-0862">Zinc</keyword>
<reference evidence="5 6" key="1">
    <citation type="submission" date="2021-06" db="EMBL/GenBank/DDBJ databases">
        <title>Gemonas diversity in paddy soil.</title>
        <authorList>
            <person name="Liu G."/>
        </authorList>
    </citation>
    <scope>NUCLEOTIDE SEQUENCE [LARGE SCALE GENOMIC DNA]</scope>
    <source>
        <strain evidence="5 6">RG10</strain>
    </source>
</reference>
<evidence type="ECO:0000259" key="4">
    <source>
        <dbReference type="Pfam" id="PF08267"/>
    </source>
</evidence>
<feature type="domain" description="Cobalamin-independent methionine synthase MetE C-terminal/archaeal" evidence="3">
    <location>
        <begin position="436"/>
        <end position="758"/>
    </location>
</feature>